<feature type="transmembrane region" description="Helical" evidence="1">
    <location>
        <begin position="183"/>
        <end position="205"/>
    </location>
</feature>
<gene>
    <name evidence="3" type="ORF">D0C36_23095</name>
</gene>
<comment type="caution">
    <text evidence="3">The sequence shown here is derived from an EMBL/GenBank/DDBJ whole genome shotgun (WGS) entry which is preliminary data.</text>
</comment>
<keyword evidence="3" id="KW-0808">Transferase</keyword>
<keyword evidence="3" id="KW-0012">Acyltransferase</keyword>
<dbReference type="Pfam" id="PF01757">
    <property type="entry name" value="Acyl_transf_3"/>
    <property type="match status" value="1"/>
</dbReference>
<dbReference type="InterPro" id="IPR050623">
    <property type="entry name" value="Glucan_succinyl_AcylTrfase"/>
</dbReference>
<organism evidence="3 4">
    <name type="scientific">Mucilaginibacter conchicola</name>
    <dbReference type="NCBI Taxonomy" id="2303333"/>
    <lineage>
        <taxon>Bacteria</taxon>
        <taxon>Pseudomonadati</taxon>
        <taxon>Bacteroidota</taxon>
        <taxon>Sphingobacteriia</taxon>
        <taxon>Sphingobacteriales</taxon>
        <taxon>Sphingobacteriaceae</taxon>
        <taxon>Mucilaginibacter</taxon>
    </lineage>
</organism>
<dbReference type="PANTHER" id="PTHR36927">
    <property type="entry name" value="BLR4337 PROTEIN"/>
    <property type="match status" value="1"/>
</dbReference>
<keyword evidence="4" id="KW-1185">Reference proteome</keyword>
<reference evidence="3 4" key="1">
    <citation type="submission" date="2018-08" db="EMBL/GenBank/DDBJ databases">
        <title>Mucilaginibacter sp. MYSH2.</title>
        <authorList>
            <person name="Seo T."/>
        </authorList>
    </citation>
    <scope>NUCLEOTIDE SEQUENCE [LARGE SCALE GENOMIC DNA]</scope>
    <source>
        <strain evidence="3 4">MYSH2</strain>
    </source>
</reference>
<dbReference type="EMBL" id="QWDC01000005">
    <property type="protein sequence ID" value="RFZ90129.1"/>
    <property type="molecule type" value="Genomic_DNA"/>
</dbReference>
<evidence type="ECO:0000259" key="2">
    <source>
        <dbReference type="Pfam" id="PF01757"/>
    </source>
</evidence>
<feature type="domain" description="Acyltransferase 3" evidence="2">
    <location>
        <begin position="16"/>
        <end position="367"/>
    </location>
</feature>
<proteinExistence type="predicted"/>
<keyword evidence="1" id="KW-1133">Transmembrane helix</keyword>
<keyword evidence="1" id="KW-0812">Transmembrane</keyword>
<feature type="transmembrane region" description="Helical" evidence="1">
    <location>
        <begin position="325"/>
        <end position="345"/>
    </location>
</feature>
<evidence type="ECO:0000256" key="1">
    <source>
        <dbReference type="SAM" id="Phobius"/>
    </source>
</evidence>
<evidence type="ECO:0000313" key="4">
    <source>
        <dbReference type="Proteomes" id="UP000264217"/>
    </source>
</evidence>
<dbReference type="RefSeq" id="WP_117394096.1">
    <property type="nucleotide sequence ID" value="NZ_QWDC01000005.1"/>
</dbReference>
<name>A0A372NMF0_9SPHI</name>
<evidence type="ECO:0000313" key="3">
    <source>
        <dbReference type="EMBL" id="RFZ90129.1"/>
    </source>
</evidence>
<feature type="transmembrane region" description="Helical" evidence="1">
    <location>
        <begin position="142"/>
        <end position="163"/>
    </location>
</feature>
<sequence length="381" mass="42771">MSQTQAGEHHSKPKIVYIDNIKVVLTALVVMHHAFVTYGAPGGWYYSEKTANAAAAVPMTLFVAVNQSFFMGCFFFLSALFVPVSYHKKGALRFLGDRLLRFGIPLVFYSFVLSPVMNFLVYRYAGKHQITFMQFLSGYDGWIQFGVLWFVWALLLFNIIYVLVKKATGNNPVIFRIPSIKAILLFTTALSGVTFLVRIIFPVGWTLQPFGFQLGHFPQYIALFIIGIVAANNNWLPQAEYKKGVFMAWLAVVMVVIIFPAIYALKVIFVSPIEWFSGGLHDEAAMYAFWEQFTGVAIITALICIGKYRWNTQSKFMAGLSRSAFAVYILHPLVLIALSMLFINWKVDPGFKVLVVAPLGVLLSFLLGSLVARIPGVKRII</sequence>
<dbReference type="Proteomes" id="UP000264217">
    <property type="component" value="Unassembled WGS sequence"/>
</dbReference>
<feature type="transmembrane region" description="Helical" evidence="1">
    <location>
        <begin position="60"/>
        <end position="82"/>
    </location>
</feature>
<dbReference type="OrthoDB" id="5446016at2"/>
<keyword evidence="1" id="KW-0472">Membrane</keyword>
<dbReference type="AlphaFoldDB" id="A0A372NMF0"/>
<dbReference type="InterPro" id="IPR002656">
    <property type="entry name" value="Acyl_transf_3_dom"/>
</dbReference>
<feature type="transmembrane region" description="Helical" evidence="1">
    <location>
        <begin position="217"/>
        <end position="236"/>
    </location>
</feature>
<feature type="transmembrane region" description="Helical" evidence="1">
    <location>
        <begin position="285"/>
        <end position="305"/>
    </location>
</feature>
<accession>A0A372NMF0</accession>
<dbReference type="GO" id="GO:0016747">
    <property type="term" value="F:acyltransferase activity, transferring groups other than amino-acyl groups"/>
    <property type="evidence" value="ECO:0007669"/>
    <property type="project" value="InterPro"/>
</dbReference>
<dbReference type="PANTHER" id="PTHR36927:SF4">
    <property type="entry name" value="BLR5718 PROTEIN"/>
    <property type="match status" value="1"/>
</dbReference>
<protein>
    <submittedName>
        <fullName evidence="3">Acyltransferase</fullName>
    </submittedName>
</protein>
<feature type="transmembrane region" description="Helical" evidence="1">
    <location>
        <begin position="21"/>
        <end position="40"/>
    </location>
</feature>
<feature type="transmembrane region" description="Helical" evidence="1">
    <location>
        <begin position="351"/>
        <end position="372"/>
    </location>
</feature>
<feature type="transmembrane region" description="Helical" evidence="1">
    <location>
        <begin position="245"/>
        <end position="265"/>
    </location>
</feature>
<feature type="transmembrane region" description="Helical" evidence="1">
    <location>
        <begin position="102"/>
        <end position="122"/>
    </location>
</feature>